<feature type="compositionally biased region" description="Basic and acidic residues" evidence="1">
    <location>
        <begin position="406"/>
        <end position="497"/>
    </location>
</feature>
<feature type="compositionally biased region" description="Polar residues" evidence="1">
    <location>
        <begin position="231"/>
        <end position="258"/>
    </location>
</feature>
<feature type="compositionally biased region" description="Low complexity" evidence="1">
    <location>
        <begin position="1"/>
        <end position="10"/>
    </location>
</feature>
<feature type="compositionally biased region" description="Polar residues" evidence="1">
    <location>
        <begin position="54"/>
        <end position="67"/>
    </location>
</feature>
<keyword evidence="3" id="KW-1185">Reference proteome</keyword>
<feature type="region of interest" description="Disordered" evidence="1">
    <location>
        <begin position="1"/>
        <end position="670"/>
    </location>
</feature>
<feature type="compositionally biased region" description="Polar residues" evidence="1">
    <location>
        <begin position="299"/>
        <end position="310"/>
    </location>
</feature>
<feature type="compositionally biased region" description="Low complexity" evidence="1">
    <location>
        <begin position="321"/>
        <end position="333"/>
    </location>
</feature>
<feature type="compositionally biased region" description="Polar residues" evidence="1">
    <location>
        <begin position="589"/>
        <end position="600"/>
    </location>
</feature>
<feature type="region of interest" description="Disordered" evidence="1">
    <location>
        <begin position="732"/>
        <end position="1078"/>
    </location>
</feature>
<name>A0A9N8HPJ6_9STRA</name>
<dbReference type="EMBL" id="CAICTM010001073">
    <property type="protein sequence ID" value="CAB9520120.1"/>
    <property type="molecule type" value="Genomic_DNA"/>
</dbReference>
<feature type="compositionally biased region" description="Polar residues" evidence="1">
    <location>
        <begin position="362"/>
        <end position="381"/>
    </location>
</feature>
<feature type="compositionally biased region" description="Basic and acidic residues" evidence="1">
    <location>
        <begin position="785"/>
        <end position="807"/>
    </location>
</feature>
<comment type="caution">
    <text evidence="2">The sequence shown here is derived from an EMBL/GenBank/DDBJ whole genome shotgun (WGS) entry which is preliminary data.</text>
</comment>
<feature type="compositionally biased region" description="Polar residues" evidence="1">
    <location>
        <begin position="389"/>
        <end position="399"/>
    </location>
</feature>
<feature type="compositionally biased region" description="Basic and acidic residues" evidence="1">
    <location>
        <begin position="607"/>
        <end position="616"/>
    </location>
</feature>
<feature type="compositionally biased region" description="Basic and acidic residues" evidence="1">
    <location>
        <begin position="545"/>
        <end position="565"/>
    </location>
</feature>
<feature type="compositionally biased region" description="Acidic residues" evidence="1">
    <location>
        <begin position="994"/>
        <end position="1003"/>
    </location>
</feature>
<organism evidence="2 3">
    <name type="scientific">Seminavis robusta</name>
    <dbReference type="NCBI Taxonomy" id="568900"/>
    <lineage>
        <taxon>Eukaryota</taxon>
        <taxon>Sar</taxon>
        <taxon>Stramenopiles</taxon>
        <taxon>Ochrophyta</taxon>
        <taxon>Bacillariophyta</taxon>
        <taxon>Bacillariophyceae</taxon>
        <taxon>Bacillariophycidae</taxon>
        <taxon>Naviculales</taxon>
        <taxon>Naviculaceae</taxon>
        <taxon>Seminavis</taxon>
    </lineage>
</organism>
<feature type="compositionally biased region" description="Basic residues" evidence="1">
    <location>
        <begin position="966"/>
        <end position="975"/>
    </location>
</feature>
<dbReference type="AlphaFoldDB" id="A0A9N8HPJ6"/>
<feature type="region of interest" description="Disordered" evidence="1">
    <location>
        <begin position="685"/>
        <end position="717"/>
    </location>
</feature>
<feature type="compositionally biased region" description="Acidic residues" evidence="1">
    <location>
        <begin position="875"/>
        <end position="885"/>
    </location>
</feature>
<gene>
    <name evidence="2" type="ORF">SEMRO_1075_G238410.1</name>
</gene>
<evidence type="ECO:0000256" key="1">
    <source>
        <dbReference type="SAM" id="MobiDB-lite"/>
    </source>
</evidence>
<sequence>MAEGSTSTTTREARSTTRTVPRFPKNESRSRSPAKRFPSNAPRSPSRKCARSKSPLQKTASGCSASFSKLVAINPLSSNDDNDQEETTDTPKSPVRKKETLNGSKLNSNQEAIPKSPTRRREKVASPTRKVAKEKVSSNPKSPSRRPKDSVSQLSESSKKLLSPSRQKPTIRDIPMAPPLSFDDDDEKDAITTTTPQDEKKEESFVADFSQMKEEETKPAKTGSRGGRPSPQRTRSGRNKSSLDSGTTEPSGEQQNDNTPERGPRKPPMPKPSKLRVRAESLLNHSLLGDSGNGLDMSLSASELNHNPTEPNHHQRRRRSSISGSGRRSSISESGRRNSTSQRSNVRSKSVDRSGGGRMIQRTASSSHGENPPRTNNSSSRPMRKTRSMPESTSTSPGNCSGRGKRSTDGENNRSGRGKRSTDGENNRSGRGKRSTDGENNRSGRGKRSIDGENNRSGRGKRSTDGENNRSGRGKRSVDGKIEDKSSDQRPGSDHRPGNRSSNSPDQQRRLRKTSPSAEEHKKSASPENGRRRGSASARRTRCRTRTDDEATKEESVNNNIKEKVDDDDISSSVHGGKRPASHSPARQARTSKFPSNGARSLSPARGNRDSNNPDKRGRRTAAPSGREGARRPAAEPTTPAPTPKEQIIKPLAPPSGTTKRESITMTTRESMTLATVFDMENSIRLGADDDGHDSSASEATDGGGDTMYQFDPTSMNSVSSFNRAVACESSLNNSGVFKMENVSKTNGHGDDDEEDEGARSDDSGGSYLPGAMGMSHQRPSSHSPDQRRESRQKRGDRVERGRDGRSRGKRRTSLTLDSVFDSQNASVPNLGRQSAGAHDASFRSHGHESDLSRHERRKKLQDRLRQKAGRRQDEEEEDDSDDDAGSVYLPSNMTGKSLTPPGSPRRSNAGRRSSRSPRNSAHQPLRRTRSSSRQARPRISVRTGKRVEEDEEPEKNDEKKEKNKAMKFLKNKLSKLKDKVHDEFSSSSMGFDPNEDDGEEECDPHNKKSSSKGENKKGEEEFDPYNKKGSSSKGENKKGVGKKLKGLFGKKEKKHHHQLLGSSGESESDNSFDVGRM</sequence>
<protein>
    <submittedName>
        <fullName evidence="2">Uncharacterized protein</fullName>
    </submittedName>
</protein>
<feature type="compositionally biased region" description="Basic and acidic residues" evidence="1">
    <location>
        <begin position="841"/>
        <end position="854"/>
    </location>
</feature>
<reference evidence="2" key="1">
    <citation type="submission" date="2020-06" db="EMBL/GenBank/DDBJ databases">
        <authorList>
            <consortium name="Plant Systems Biology data submission"/>
        </authorList>
    </citation>
    <scope>NUCLEOTIDE SEQUENCE</scope>
    <source>
        <strain evidence="2">D6</strain>
    </source>
</reference>
<feature type="compositionally biased region" description="Polar residues" evidence="1">
    <location>
        <begin position="1061"/>
        <end position="1072"/>
    </location>
</feature>
<feature type="compositionally biased region" description="Basic and acidic residues" evidence="1">
    <location>
        <begin position="687"/>
        <end position="696"/>
    </location>
</feature>
<feature type="compositionally biased region" description="Basic and acidic residues" evidence="1">
    <location>
        <begin position="976"/>
        <end position="985"/>
    </location>
</feature>
<feature type="compositionally biased region" description="Basic and acidic residues" evidence="1">
    <location>
        <begin position="1004"/>
        <end position="1020"/>
    </location>
</feature>
<feature type="compositionally biased region" description="Basic and acidic residues" evidence="1">
    <location>
        <begin position="518"/>
        <end position="531"/>
    </location>
</feature>
<dbReference type="Proteomes" id="UP001153069">
    <property type="component" value="Unassembled WGS sequence"/>
</dbReference>
<feature type="compositionally biased region" description="Polar residues" evidence="1">
    <location>
        <begin position="101"/>
        <end position="111"/>
    </location>
</feature>
<proteinExistence type="predicted"/>
<accession>A0A9N8HPJ6</accession>
<feature type="compositionally biased region" description="Polar residues" evidence="1">
    <location>
        <begin position="814"/>
        <end position="828"/>
    </location>
</feature>
<feature type="compositionally biased region" description="Low complexity" evidence="1">
    <location>
        <begin position="150"/>
        <end position="165"/>
    </location>
</feature>
<feature type="compositionally biased region" description="Polar residues" evidence="1">
    <location>
        <begin position="338"/>
        <end position="348"/>
    </location>
</feature>
<evidence type="ECO:0000313" key="2">
    <source>
        <dbReference type="EMBL" id="CAB9520120.1"/>
    </source>
</evidence>
<evidence type="ECO:0000313" key="3">
    <source>
        <dbReference type="Proteomes" id="UP001153069"/>
    </source>
</evidence>
<feature type="compositionally biased region" description="Basic and acidic residues" evidence="1">
    <location>
        <begin position="862"/>
        <end position="874"/>
    </location>
</feature>